<proteinExistence type="predicted"/>
<reference evidence="1 2" key="1">
    <citation type="submission" date="2016-03" db="EMBL/GenBank/DDBJ databases">
        <title>Cyphomyrmex costatus WGS genome.</title>
        <authorList>
            <person name="Nygaard S."/>
            <person name="Hu H."/>
            <person name="Boomsma J."/>
            <person name="Zhang G."/>
        </authorList>
    </citation>
    <scope>NUCLEOTIDE SEQUENCE [LARGE SCALE GENOMIC DNA]</scope>
    <source>
        <strain evidence="1">MS0001</strain>
        <tissue evidence="1">Whole body</tissue>
    </source>
</reference>
<gene>
    <name evidence="1" type="ORF">ALC62_00854</name>
</gene>
<keyword evidence="2" id="KW-1185">Reference proteome</keyword>
<accession>A0A151IPT9</accession>
<sequence length="103" mass="11178">MVPDSSGRRIALTIAHTKRAETANGCTPRVGTPFMTWTFEAAAEVATEPLTASSYKTTECKSDGELAANFFWQPSYSAAIFPPDVTVADGGFARRFATHWTDD</sequence>
<evidence type="ECO:0000313" key="1">
    <source>
        <dbReference type="EMBL" id="KYN08169.1"/>
    </source>
</evidence>
<name>A0A151IPT9_9HYME</name>
<organism evidence="1 2">
    <name type="scientific">Cyphomyrmex costatus</name>
    <dbReference type="NCBI Taxonomy" id="456900"/>
    <lineage>
        <taxon>Eukaryota</taxon>
        <taxon>Metazoa</taxon>
        <taxon>Ecdysozoa</taxon>
        <taxon>Arthropoda</taxon>
        <taxon>Hexapoda</taxon>
        <taxon>Insecta</taxon>
        <taxon>Pterygota</taxon>
        <taxon>Neoptera</taxon>
        <taxon>Endopterygota</taxon>
        <taxon>Hymenoptera</taxon>
        <taxon>Apocrita</taxon>
        <taxon>Aculeata</taxon>
        <taxon>Formicoidea</taxon>
        <taxon>Formicidae</taxon>
        <taxon>Myrmicinae</taxon>
        <taxon>Cyphomyrmex</taxon>
    </lineage>
</organism>
<protein>
    <submittedName>
        <fullName evidence="1">Uncharacterized protein</fullName>
    </submittedName>
</protein>
<dbReference type="EMBL" id="KQ976812">
    <property type="protein sequence ID" value="KYN08169.1"/>
    <property type="molecule type" value="Genomic_DNA"/>
</dbReference>
<dbReference type="Proteomes" id="UP000078542">
    <property type="component" value="Unassembled WGS sequence"/>
</dbReference>
<evidence type="ECO:0000313" key="2">
    <source>
        <dbReference type="Proteomes" id="UP000078542"/>
    </source>
</evidence>
<dbReference type="AlphaFoldDB" id="A0A151IPT9"/>